<comment type="caution">
    <text evidence="1">The sequence shown here is derived from an EMBL/GenBank/DDBJ whole genome shotgun (WGS) entry which is preliminary data.</text>
</comment>
<organism evidence="1 2">
    <name type="scientific">Zalaria obscura</name>
    <dbReference type="NCBI Taxonomy" id="2024903"/>
    <lineage>
        <taxon>Eukaryota</taxon>
        <taxon>Fungi</taxon>
        <taxon>Dikarya</taxon>
        <taxon>Ascomycota</taxon>
        <taxon>Pezizomycotina</taxon>
        <taxon>Dothideomycetes</taxon>
        <taxon>Dothideomycetidae</taxon>
        <taxon>Dothideales</taxon>
        <taxon>Zalariaceae</taxon>
        <taxon>Zalaria</taxon>
    </lineage>
</organism>
<keyword evidence="2" id="KW-1185">Reference proteome</keyword>
<sequence length="456" mass="51104">MPPKSKKRRLNHAANGSAAGASAAQPPDRATWPGWSEIESEPAFFNVMLQEMGVNGAKVQEVLGLDEELLAILPKPVYALIFLFRYRETDKDKQEESCPDHVWFANQIPEFACGTVTLLNIVNNVPDLNIGPHLQSFKDFTTDLDPISRGDAITSFDFVRRIHNSFAREQDMYNVDMHLKKGHANAAKAKKTVAAREARAAKAAEKAAEAAKHEQVASESTPIRKSARAPKPRKMNDGIVPLKDEEDEGFHFMSYLPINGEVWKLDGLDRFPQNLGTYSDGDWLDIAVPVLQARMAQYQEGQIEFSLMAVVKDPIIGAKSELAENMKALQYVERALDEANPDWKTFLVEEPDTALLRHMSLEYGLSIKDTESAELPKSIKDQLQTTCSEDLVRLRQHIITSQAGCRAAVRYQMEAEKADTTKAMHRRHDYGQFLRDWLDALAENDALTPLIASSKK</sequence>
<dbReference type="Proteomes" id="UP001320706">
    <property type="component" value="Unassembled WGS sequence"/>
</dbReference>
<reference evidence="1" key="1">
    <citation type="submission" date="2024-02" db="EMBL/GenBank/DDBJ databases">
        <title>Metagenome Assembled Genome of Zalaria obscura JY119.</title>
        <authorList>
            <person name="Vighnesh L."/>
            <person name="Jagadeeshwari U."/>
            <person name="Venkata Ramana C."/>
            <person name="Sasikala C."/>
        </authorList>
    </citation>
    <scope>NUCLEOTIDE SEQUENCE</scope>
    <source>
        <strain evidence="1">JY119</strain>
    </source>
</reference>
<evidence type="ECO:0000313" key="1">
    <source>
        <dbReference type="EMBL" id="KAK8222128.1"/>
    </source>
</evidence>
<protein>
    <submittedName>
        <fullName evidence="1">Uncharacterized protein</fullName>
    </submittedName>
</protein>
<proteinExistence type="predicted"/>
<accession>A0ACC3SPK3</accession>
<evidence type="ECO:0000313" key="2">
    <source>
        <dbReference type="Proteomes" id="UP001320706"/>
    </source>
</evidence>
<gene>
    <name evidence="1" type="ORF">M8818_000299</name>
</gene>
<name>A0ACC3SPK3_9PEZI</name>
<dbReference type="EMBL" id="JAMKPW020000001">
    <property type="protein sequence ID" value="KAK8222128.1"/>
    <property type="molecule type" value="Genomic_DNA"/>
</dbReference>